<evidence type="ECO:0000256" key="2">
    <source>
        <dbReference type="ARBA" id="ARBA00007452"/>
    </source>
</evidence>
<dbReference type="Proteomes" id="UP000471298">
    <property type="component" value="Unassembled WGS sequence"/>
</dbReference>
<proteinExistence type="inferred from homology"/>
<evidence type="ECO:0000256" key="8">
    <source>
        <dbReference type="HAMAP-Rule" id="MF_00201"/>
    </source>
</evidence>
<dbReference type="HAMAP" id="MF_00201">
    <property type="entry name" value="RecO"/>
    <property type="match status" value="1"/>
</dbReference>
<dbReference type="PANTHER" id="PTHR33991:SF1">
    <property type="entry name" value="DNA REPAIR PROTEIN RECO"/>
    <property type="match status" value="1"/>
</dbReference>
<feature type="domain" description="DNA replication/recombination mediator RecO N-terminal" evidence="10">
    <location>
        <begin position="1"/>
        <end position="73"/>
    </location>
</feature>
<keyword evidence="5 8" id="KW-0233">DNA recombination</keyword>
<dbReference type="InterPro" id="IPR022572">
    <property type="entry name" value="DNA_rep/recomb_RecO_N"/>
</dbReference>
<dbReference type="GO" id="GO:0043590">
    <property type="term" value="C:bacterial nucleoid"/>
    <property type="evidence" value="ECO:0007669"/>
    <property type="project" value="TreeGrafter"/>
</dbReference>
<dbReference type="GO" id="GO:0006302">
    <property type="term" value="P:double-strand break repair"/>
    <property type="evidence" value="ECO:0007669"/>
    <property type="project" value="TreeGrafter"/>
</dbReference>
<keyword evidence="4 8" id="KW-0227">DNA damage</keyword>
<evidence type="ECO:0000256" key="3">
    <source>
        <dbReference type="ARBA" id="ARBA00021310"/>
    </source>
</evidence>
<dbReference type="FunCoup" id="A0A6N7EYU5">
    <property type="interactions" value="56"/>
</dbReference>
<dbReference type="EMBL" id="WHNW01000010">
    <property type="protein sequence ID" value="MPV86730.1"/>
    <property type="molecule type" value="Genomic_DNA"/>
</dbReference>
<dbReference type="InterPro" id="IPR003717">
    <property type="entry name" value="RecO"/>
</dbReference>
<evidence type="ECO:0000313" key="11">
    <source>
        <dbReference type="EMBL" id="MPV86730.1"/>
    </source>
</evidence>
<reference evidence="11 12" key="1">
    <citation type="submission" date="2019-10" db="EMBL/GenBank/DDBJ databases">
        <title>Cardiobacteriales fam. a chemoheterotrophic member of the order Cardiobacteriales, and proposal of Cardiobacteriales fam. nov.</title>
        <authorList>
            <person name="Wang C."/>
        </authorList>
    </citation>
    <scope>NUCLEOTIDE SEQUENCE [LARGE SCALE GENOMIC DNA]</scope>
    <source>
        <strain evidence="11 12">ML27</strain>
    </source>
</reference>
<dbReference type="SUPFAM" id="SSF50249">
    <property type="entry name" value="Nucleic acid-binding proteins"/>
    <property type="match status" value="1"/>
</dbReference>
<organism evidence="11 12">
    <name type="scientific">Ostreibacterium oceani</name>
    <dbReference type="NCBI Taxonomy" id="2654998"/>
    <lineage>
        <taxon>Bacteria</taxon>
        <taxon>Pseudomonadati</taxon>
        <taxon>Pseudomonadota</taxon>
        <taxon>Gammaproteobacteria</taxon>
        <taxon>Cardiobacteriales</taxon>
        <taxon>Ostreibacteriaceae</taxon>
        <taxon>Ostreibacterium</taxon>
    </lineage>
</organism>
<dbReference type="RefSeq" id="WP_152810721.1">
    <property type="nucleotide sequence ID" value="NZ_WHNW01000010.1"/>
</dbReference>
<comment type="similarity">
    <text evidence="2 8">Belongs to the RecO family.</text>
</comment>
<name>A0A6N7EYU5_9GAMM</name>
<feature type="compositionally biased region" description="Polar residues" evidence="9">
    <location>
        <begin position="88"/>
        <end position="97"/>
    </location>
</feature>
<gene>
    <name evidence="8" type="primary">recO</name>
    <name evidence="11" type="ORF">GCU85_08335</name>
</gene>
<dbReference type="GO" id="GO:0006310">
    <property type="term" value="P:DNA recombination"/>
    <property type="evidence" value="ECO:0007669"/>
    <property type="project" value="UniProtKB-UniRule"/>
</dbReference>
<dbReference type="Pfam" id="PF02565">
    <property type="entry name" value="RecO_C"/>
    <property type="match status" value="1"/>
</dbReference>
<evidence type="ECO:0000259" key="10">
    <source>
        <dbReference type="Pfam" id="PF11967"/>
    </source>
</evidence>
<feature type="region of interest" description="Disordered" evidence="9">
    <location>
        <begin position="88"/>
        <end position="112"/>
    </location>
</feature>
<dbReference type="InParanoid" id="A0A6N7EYU5"/>
<dbReference type="Pfam" id="PF11967">
    <property type="entry name" value="RecO_N"/>
    <property type="match status" value="1"/>
</dbReference>
<evidence type="ECO:0000256" key="5">
    <source>
        <dbReference type="ARBA" id="ARBA00023172"/>
    </source>
</evidence>
<feature type="compositionally biased region" description="Basic and acidic residues" evidence="9">
    <location>
        <begin position="98"/>
        <end position="110"/>
    </location>
</feature>
<evidence type="ECO:0000313" key="12">
    <source>
        <dbReference type="Proteomes" id="UP000471298"/>
    </source>
</evidence>
<evidence type="ECO:0000256" key="6">
    <source>
        <dbReference type="ARBA" id="ARBA00023204"/>
    </source>
</evidence>
<evidence type="ECO:0000256" key="7">
    <source>
        <dbReference type="ARBA" id="ARBA00033409"/>
    </source>
</evidence>
<dbReference type="AlphaFoldDB" id="A0A6N7EYU5"/>
<dbReference type="PANTHER" id="PTHR33991">
    <property type="entry name" value="DNA REPAIR PROTEIN RECO"/>
    <property type="match status" value="1"/>
</dbReference>
<dbReference type="InterPro" id="IPR042242">
    <property type="entry name" value="RecO_C"/>
</dbReference>
<dbReference type="Gene3D" id="1.20.1440.120">
    <property type="entry name" value="Recombination protein O, C-terminal domain"/>
    <property type="match status" value="1"/>
</dbReference>
<keyword evidence="6 8" id="KW-0234">DNA repair</keyword>
<evidence type="ECO:0000256" key="9">
    <source>
        <dbReference type="SAM" id="MobiDB-lite"/>
    </source>
</evidence>
<comment type="function">
    <text evidence="1 8">Involved in DNA repair and RecF pathway recombination.</text>
</comment>
<dbReference type="InterPro" id="IPR012340">
    <property type="entry name" value="NA-bd_OB-fold"/>
</dbReference>
<accession>A0A6N7EYU5</accession>
<sequence>MRVYQELAYLIHQRPYRDHSALVYLLTQNHGKINAVVSGLKNQKTNKRALLQPAQPLLVDLTLKPNLSKLDHLERHYASTARVASNLSDTRSNNYENNYKKDQSDNRSDDLAGTGIHARGSYQSPEYFMFYQYAHELLLYILPDQLPVPVLFTQYETFLARLAQQKTHLALRQLELALIDQFANIPDLTTTYDTQQPISADKDYFLSHEMGVADRRPAGECLPIHGAQLLAAQHLAHGETDETLAQGAQAVTTYLLKPLLGQKSLKTRAIFSDLKKYQS</sequence>
<dbReference type="Gene3D" id="2.40.50.140">
    <property type="entry name" value="Nucleic acid-binding proteins"/>
    <property type="match status" value="1"/>
</dbReference>
<keyword evidence="12" id="KW-1185">Reference proteome</keyword>
<evidence type="ECO:0000256" key="1">
    <source>
        <dbReference type="ARBA" id="ARBA00003065"/>
    </source>
</evidence>
<comment type="caution">
    <text evidence="11">The sequence shown here is derived from an EMBL/GenBank/DDBJ whole genome shotgun (WGS) entry which is preliminary data.</text>
</comment>
<evidence type="ECO:0000256" key="4">
    <source>
        <dbReference type="ARBA" id="ARBA00022763"/>
    </source>
</evidence>
<protein>
    <recommendedName>
        <fullName evidence="3 8">DNA repair protein RecO</fullName>
    </recommendedName>
    <alternativeName>
        <fullName evidence="7 8">Recombination protein O</fullName>
    </alternativeName>
</protein>